<evidence type="ECO:0000313" key="2">
    <source>
        <dbReference type="EMBL" id="NKE72120.1"/>
    </source>
</evidence>
<dbReference type="PANTHER" id="PTHR12526:SF630">
    <property type="entry name" value="GLYCOSYLTRANSFERASE"/>
    <property type="match status" value="1"/>
</dbReference>
<evidence type="ECO:0000259" key="1">
    <source>
        <dbReference type="Pfam" id="PF13439"/>
    </source>
</evidence>
<reference evidence="2 3" key="1">
    <citation type="journal article" date="2020" name="Nature">
        <title>Bacterial chemolithoautotrophy via manganese oxidation.</title>
        <authorList>
            <person name="Yu H."/>
            <person name="Leadbetter J.R."/>
        </authorList>
    </citation>
    <scope>NUCLEOTIDE SEQUENCE [LARGE SCALE GENOMIC DNA]</scope>
    <source>
        <strain evidence="2 3">Mn-1</strain>
    </source>
</reference>
<dbReference type="GO" id="GO:0016757">
    <property type="term" value="F:glycosyltransferase activity"/>
    <property type="evidence" value="ECO:0007669"/>
    <property type="project" value="UniProtKB-ARBA"/>
</dbReference>
<feature type="domain" description="Glycosyltransferase subfamily 4-like N-terminal" evidence="1">
    <location>
        <begin position="19"/>
        <end position="177"/>
    </location>
</feature>
<dbReference type="Pfam" id="PF13439">
    <property type="entry name" value="Glyco_transf_4"/>
    <property type="match status" value="1"/>
</dbReference>
<dbReference type="EMBL" id="VTOW01000003">
    <property type="protein sequence ID" value="NKE72120.1"/>
    <property type="molecule type" value="Genomic_DNA"/>
</dbReference>
<dbReference type="Proteomes" id="UP000534783">
    <property type="component" value="Unassembled WGS sequence"/>
</dbReference>
<dbReference type="Gene3D" id="3.40.50.2000">
    <property type="entry name" value="Glycogen Phosphorylase B"/>
    <property type="match status" value="2"/>
</dbReference>
<dbReference type="InterPro" id="IPR028098">
    <property type="entry name" value="Glyco_trans_4-like_N"/>
</dbReference>
<accession>A0A7X6DRQ4</accession>
<protein>
    <submittedName>
        <fullName evidence="2">Glycosyltransferase</fullName>
    </submittedName>
</protein>
<name>A0A7X6DRQ4_9BACT</name>
<dbReference type="SUPFAM" id="SSF53756">
    <property type="entry name" value="UDP-Glycosyltransferase/glycogen phosphorylase"/>
    <property type="match status" value="1"/>
</dbReference>
<dbReference type="AlphaFoldDB" id="A0A7X6DRQ4"/>
<dbReference type="PANTHER" id="PTHR12526">
    <property type="entry name" value="GLYCOSYLTRANSFERASE"/>
    <property type="match status" value="1"/>
</dbReference>
<comment type="caution">
    <text evidence="2">The sequence shown here is derived from an EMBL/GenBank/DDBJ whole genome shotgun (WGS) entry which is preliminary data.</text>
</comment>
<dbReference type="Pfam" id="PF13692">
    <property type="entry name" value="Glyco_trans_1_4"/>
    <property type="match status" value="1"/>
</dbReference>
<sequence>MHKIKIAYLIDTIICDTAGTEKQLLQIIQRLDRNIFEPSLVCLWKSSWMEMNPLPCEVITLGYRGFIKPNIINVLGRWVDLLRERKFDIVHTFFEDAIFVGYLGALLSRSVPVLLSSRRDMGLGEQPWYHSAYRQVLPFVNRRFDGIVANSHNLKRYVIERERLSEEKVTVIHNGVSIPLVVAPKPPIFCENRADLWIGIAANLKPVKRIDLFLQAVAKVKAAFPEGFRVRAVVLGAGPKRDALYTLSGFLGLSGDVHFLGAVPDVTPYLQHLDIGVLCSDREGFSNALLEYMSCALPVVATNVGGNAELVDSSNGFCVPPGDPEALAEALIKLALDPVLRKEMGRRSLEKVERTYFWEKTMRELEDYYCGLLKRFPAQMYEHVF</sequence>
<keyword evidence="3" id="KW-1185">Reference proteome</keyword>
<gene>
    <name evidence="2" type="ORF">MNODULE_15330</name>
</gene>
<keyword evidence="2" id="KW-0808">Transferase</keyword>
<evidence type="ECO:0000313" key="3">
    <source>
        <dbReference type="Proteomes" id="UP000534783"/>
    </source>
</evidence>
<proteinExistence type="predicted"/>
<dbReference type="RefSeq" id="WP_168061499.1">
    <property type="nucleotide sequence ID" value="NZ_VTOW01000003.1"/>
</dbReference>
<organism evidence="2 3">
    <name type="scientific">Candidatus Manganitrophus noduliformans</name>
    <dbReference type="NCBI Taxonomy" id="2606439"/>
    <lineage>
        <taxon>Bacteria</taxon>
        <taxon>Pseudomonadati</taxon>
        <taxon>Nitrospirota</taxon>
        <taxon>Nitrospiria</taxon>
        <taxon>Candidatus Troglogloeales</taxon>
        <taxon>Candidatus Manganitrophaceae</taxon>
        <taxon>Candidatus Manganitrophus</taxon>
    </lineage>
</organism>